<evidence type="ECO:0000313" key="1">
    <source>
        <dbReference type="EMBL" id="MPM03920.1"/>
    </source>
</evidence>
<protein>
    <recommendedName>
        <fullName evidence="2">Peptidase M3A/M3B catalytic domain-containing protein</fullName>
    </recommendedName>
</protein>
<reference evidence="1" key="1">
    <citation type="submission" date="2019-08" db="EMBL/GenBank/DDBJ databases">
        <authorList>
            <person name="Kucharzyk K."/>
            <person name="Murdoch R.W."/>
            <person name="Higgins S."/>
            <person name="Loffler F."/>
        </authorList>
    </citation>
    <scope>NUCLEOTIDE SEQUENCE</scope>
</reference>
<dbReference type="EMBL" id="VSSQ01000993">
    <property type="protein sequence ID" value="MPM03920.1"/>
    <property type="molecule type" value="Genomic_DNA"/>
</dbReference>
<comment type="caution">
    <text evidence="1">The sequence shown here is derived from an EMBL/GenBank/DDBJ whole genome shotgun (WGS) entry which is preliminary data.</text>
</comment>
<sequence length="676" mass="76702">MKNRFALFIALVAALAASCTNFKEKSDIMESSNIQPGVTESVITRILNDNPAISDTALLRAGVTQVAQQWRSKFGTPEEFAEFCVSGYAATPEKRKELFNKLSVAFEAIWGGYNKMSVELKKPMHLDGDTLTTPDYIFGAYDPSSHLSEDLYNNRIAFITILNFPFFTLNEKEEMGENWSRLEWAYARMGDVFTPDPPAAVKQMVADAEAEAESYIAGYNIMMGHLVTEDGRKLFPEDMVLLSHWNLRDEIKSNYANVPDNLEKQRMILRVMLHIVEQTIPKDVINSTRYDWKPYSNSIIIDGKQADAEPEGERRYQVLLNQFRAQQKVDKYSFAYPDAISRAFDGAMQIKVDDIEQMFTEYISSPKVSKVADMISQRLGRPLEPFDIWYDGFKSRSSISEEALSAKTRALFPDAEAFDKAIPAMLKRFGFPSDKADELGGAIVVEAARGSGHAWGASSKEDMARLRTRLSKGGMDYKGFNIAVHELGHNVEQTISLRDVDYYMLNGVPNTAFTEANAFVFQKRDLQLLGYSNKDPEQAKMTELDIFWGSYEIMGVALVDINVWKWMYANPDADAKMLKDAVVRIAKDIWNKYYKPVLGGEDLPLLGIYSHMINTPLYLANYPLGHIIEYQLEKFYQGKEWAKEVMRIYSIGSVAPQRWMIEATGEKISTKPMLED</sequence>
<organism evidence="1">
    <name type="scientific">bioreactor metagenome</name>
    <dbReference type="NCBI Taxonomy" id="1076179"/>
    <lineage>
        <taxon>unclassified sequences</taxon>
        <taxon>metagenomes</taxon>
        <taxon>ecological metagenomes</taxon>
    </lineage>
</organism>
<gene>
    <name evidence="1" type="ORF">SDC9_50187</name>
</gene>
<dbReference type="PROSITE" id="PS51257">
    <property type="entry name" value="PROKAR_LIPOPROTEIN"/>
    <property type="match status" value="1"/>
</dbReference>
<dbReference type="SUPFAM" id="SSF55486">
    <property type="entry name" value="Metalloproteases ('zincins'), catalytic domain"/>
    <property type="match status" value="1"/>
</dbReference>
<evidence type="ECO:0008006" key="2">
    <source>
        <dbReference type="Google" id="ProtNLM"/>
    </source>
</evidence>
<dbReference type="AlphaFoldDB" id="A0A644WJH3"/>
<name>A0A644WJH3_9ZZZZ</name>
<proteinExistence type="predicted"/>
<accession>A0A644WJH3</accession>